<dbReference type="Pfam" id="PF09394">
    <property type="entry name" value="Inhibitor_I42"/>
    <property type="match status" value="1"/>
</dbReference>
<comment type="caution">
    <text evidence="4">The sequence shown here is derived from an EMBL/GenBank/DDBJ whole genome shotgun (WGS) entry which is preliminary data.</text>
</comment>
<evidence type="ECO:0000313" key="4">
    <source>
        <dbReference type="EMBL" id="OGM27941.1"/>
    </source>
</evidence>
<accession>A0A1F7YKR5</accession>
<proteinExistence type="predicted"/>
<dbReference type="Proteomes" id="UP000179221">
    <property type="component" value="Unassembled WGS sequence"/>
</dbReference>
<protein>
    <recommendedName>
        <fullName evidence="3">Proteinase inhibitor I42 chagasin domain-containing protein</fullName>
    </recommendedName>
</protein>
<dbReference type="EMBL" id="MGGL01000001">
    <property type="protein sequence ID" value="OGM27941.1"/>
    <property type="molecule type" value="Genomic_DNA"/>
</dbReference>
<dbReference type="InterPro" id="IPR018990">
    <property type="entry name" value="Prot_inh_I42_chagasin"/>
</dbReference>
<dbReference type="Gene3D" id="2.60.40.2020">
    <property type="match status" value="1"/>
</dbReference>
<keyword evidence="2" id="KW-0789">Thiol protease inhibitor</keyword>
<evidence type="ECO:0000256" key="1">
    <source>
        <dbReference type="ARBA" id="ARBA00022690"/>
    </source>
</evidence>
<evidence type="ECO:0000313" key="5">
    <source>
        <dbReference type="Proteomes" id="UP000179221"/>
    </source>
</evidence>
<keyword evidence="1" id="KW-0646">Protease inhibitor</keyword>
<dbReference type="GO" id="GO:0004869">
    <property type="term" value="F:cysteine-type endopeptidase inhibitor activity"/>
    <property type="evidence" value="ECO:0007669"/>
    <property type="project" value="UniProtKB-KW"/>
</dbReference>
<sequence>MFTLKKNTKFIALGAILILFAGVLFYSFIKSRKTTPTPQTQVNVESPEEILLIDKSKNFSIVLDTTPSESLQWEVKFDNSYINLVKSTYYPNAETQQNKSSGTQNFEFSVLKTGDTEITFNNVHPWDKNSPLESKIYKVTIQ</sequence>
<dbReference type="AlphaFoldDB" id="A0A1F7YKR5"/>
<dbReference type="InterPro" id="IPR036331">
    <property type="entry name" value="Chagasin-like_sf"/>
</dbReference>
<dbReference type="SUPFAM" id="SSF141066">
    <property type="entry name" value="ICP-like"/>
    <property type="match status" value="1"/>
</dbReference>
<feature type="domain" description="Proteinase inhibitor I42 chagasin" evidence="3">
    <location>
        <begin position="55"/>
        <end position="141"/>
    </location>
</feature>
<organism evidence="4 5">
    <name type="scientific">Candidatus Woesebacteria bacterium RIFCSPHIGHO2_01_FULL_40_22</name>
    <dbReference type="NCBI Taxonomy" id="1802499"/>
    <lineage>
        <taxon>Bacteria</taxon>
        <taxon>Candidatus Woeseibacteriota</taxon>
    </lineage>
</organism>
<gene>
    <name evidence="4" type="ORF">A2628_03585</name>
</gene>
<reference evidence="4 5" key="1">
    <citation type="journal article" date="2016" name="Nat. Commun.">
        <title>Thousands of microbial genomes shed light on interconnected biogeochemical processes in an aquifer system.</title>
        <authorList>
            <person name="Anantharaman K."/>
            <person name="Brown C.T."/>
            <person name="Hug L.A."/>
            <person name="Sharon I."/>
            <person name="Castelle C.J."/>
            <person name="Probst A.J."/>
            <person name="Thomas B.C."/>
            <person name="Singh A."/>
            <person name="Wilkins M.J."/>
            <person name="Karaoz U."/>
            <person name="Brodie E.L."/>
            <person name="Williams K.H."/>
            <person name="Hubbard S.S."/>
            <person name="Banfield J.F."/>
        </authorList>
    </citation>
    <scope>NUCLEOTIDE SEQUENCE [LARGE SCALE GENOMIC DNA]</scope>
</reference>
<evidence type="ECO:0000259" key="3">
    <source>
        <dbReference type="Pfam" id="PF09394"/>
    </source>
</evidence>
<evidence type="ECO:0000256" key="2">
    <source>
        <dbReference type="ARBA" id="ARBA00022704"/>
    </source>
</evidence>
<name>A0A1F7YKR5_9BACT</name>